<sequence>MEIRDLVEIVKSKGRVRIREGSGKILEFIALDNWSEANDDQNGIFLIFDVFQLRSISEQFADVSLDIIEYATKPTIYHTIKGRFLKNGPVKDGQIKFSLIKKDFWNKLLFSYTQVLILQYVSEGEVDFETADYFPLLSAGTKEMFLSPDGDIKIFKG</sequence>
<evidence type="ECO:0000313" key="2">
    <source>
        <dbReference type="Proteomes" id="UP000006073"/>
    </source>
</evidence>
<name>S2DP38_INDAL</name>
<dbReference type="OrthoDB" id="824257at2"/>
<dbReference type="STRING" id="1189612.A33Q_3677"/>
<gene>
    <name evidence="1" type="ORF">A33Q_3677</name>
</gene>
<dbReference type="EMBL" id="ALWO02000045">
    <property type="protein sequence ID" value="EOZ93731.1"/>
    <property type="molecule type" value="Genomic_DNA"/>
</dbReference>
<dbReference type="RefSeq" id="WP_009033670.1">
    <property type="nucleotide sequence ID" value="NZ_ALWO02000045.1"/>
</dbReference>
<reference evidence="1 2" key="1">
    <citation type="journal article" date="2013" name="Genome Announc.">
        <title>Draft Genome Sequence of Indibacter alkaliphilus Strain LW1T, Isolated from Lonar Lake, a Haloalkaline Lake in the Buldana District of Maharashtra, India.</title>
        <authorList>
            <person name="Singh A."/>
            <person name="Kumar Jangir P."/>
            <person name="Sharma R."/>
            <person name="Singh A."/>
            <person name="Kumar Pinnaka A."/>
            <person name="Shivaji S."/>
        </authorList>
    </citation>
    <scope>NUCLEOTIDE SEQUENCE [LARGE SCALE GENOMIC DNA]</scope>
    <source>
        <strain evidence="2">CCUG 57479 / KCTC 22604 / LW1</strain>
    </source>
</reference>
<organism evidence="1 2">
    <name type="scientific">Indibacter alkaliphilus (strain CCUG 57479 / KCTC 22604 / LW1)</name>
    <dbReference type="NCBI Taxonomy" id="1189612"/>
    <lineage>
        <taxon>Bacteria</taxon>
        <taxon>Pseudomonadati</taxon>
        <taxon>Bacteroidota</taxon>
        <taxon>Cytophagia</taxon>
        <taxon>Cytophagales</taxon>
        <taxon>Cyclobacteriaceae</taxon>
    </lineage>
</organism>
<comment type="caution">
    <text evidence="1">The sequence shown here is derived from an EMBL/GenBank/DDBJ whole genome shotgun (WGS) entry which is preliminary data.</text>
</comment>
<dbReference type="eggNOG" id="ENOG5033Y55">
    <property type="taxonomic scope" value="Bacteria"/>
</dbReference>
<protein>
    <submittedName>
        <fullName evidence="1">Uncharacterized protein</fullName>
    </submittedName>
</protein>
<accession>S2DP38</accession>
<dbReference type="AlphaFoldDB" id="S2DP38"/>
<evidence type="ECO:0000313" key="1">
    <source>
        <dbReference type="EMBL" id="EOZ93731.1"/>
    </source>
</evidence>
<dbReference type="Proteomes" id="UP000006073">
    <property type="component" value="Unassembled WGS sequence"/>
</dbReference>
<keyword evidence="2" id="KW-1185">Reference proteome</keyword>
<proteinExistence type="predicted"/>